<protein>
    <submittedName>
        <fullName evidence="1">Uncharacterized protein</fullName>
    </submittedName>
</protein>
<dbReference type="EMBL" id="BQNB010009527">
    <property type="protein sequence ID" value="GJS64749.1"/>
    <property type="molecule type" value="Genomic_DNA"/>
</dbReference>
<reference evidence="1" key="1">
    <citation type="journal article" date="2022" name="Int. J. Mol. Sci.">
        <title>Draft Genome of Tanacetum Coccineum: Genomic Comparison of Closely Related Tanacetum-Family Plants.</title>
        <authorList>
            <person name="Yamashiro T."/>
            <person name="Shiraishi A."/>
            <person name="Nakayama K."/>
            <person name="Satake H."/>
        </authorList>
    </citation>
    <scope>NUCLEOTIDE SEQUENCE</scope>
</reference>
<gene>
    <name evidence="1" type="ORF">Tco_0679313</name>
</gene>
<evidence type="ECO:0000313" key="2">
    <source>
        <dbReference type="Proteomes" id="UP001151760"/>
    </source>
</evidence>
<dbReference type="Proteomes" id="UP001151760">
    <property type="component" value="Unassembled WGS sequence"/>
</dbReference>
<name>A0ABQ4XHH3_9ASTR</name>
<proteinExistence type="predicted"/>
<accession>A0ABQ4XHH3</accession>
<reference evidence="1" key="2">
    <citation type="submission" date="2022-01" db="EMBL/GenBank/DDBJ databases">
        <authorList>
            <person name="Yamashiro T."/>
            <person name="Shiraishi A."/>
            <person name="Satake H."/>
            <person name="Nakayama K."/>
        </authorList>
    </citation>
    <scope>NUCLEOTIDE SEQUENCE</scope>
</reference>
<organism evidence="1 2">
    <name type="scientific">Tanacetum coccineum</name>
    <dbReference type="NCBI Taxonomy" id="301880"/>
    <lineage>
        <taxon>Eukaryota</taxon>
        <taxon>Viridiplantae</taxon>
        <taxon>Streptophyta</taxon>
        <taxon>Embryophyta</taxon>
        <taxon>Tracheophyta</taxon>
        <taxon>Spermatophyta</taxon>
        <taxon>Magnoliopsida</taxon>
        <taxon>eudicotyledons</taxon>
        <taxon>Gunneridae</taxon>
        <taxon>Pentapetalae</taxon>
        <taxon>asterids</taxon>
        <taxon>campanulids</taxon>
        <taxon>Asterales</taxon>
        <taxon>Asteraceae</taxon>
        <taxon>Asteroideae</taxon>
        <taxon>Anthemideae</taxon>
        <taxon>Anthemidinae</taxon>
        <taxon>Tanacetum</taxon>
    </lineage>
</organism>
<keyword evidence="2" id="KW-1185">Reference proteome</keyword>
<evidence type="ECO:0000313" key="1">
    <source>
        <dbReference type="EMBL" id="GJS64749.1"/>
    </source>
</evidence>
<comment type="caution">
    <text evidence="1">The sequence shown here is derived from an EMBL/GenBank/DDBJ whole genome shotgun (WGS) entry which is preliminary data.</text>
</comment>
<sequence length="190" mass="22271">MAKIKTNTTMEESVTKDQANYYSGITSITVNGKAAYELKGKFLDDLRDNAFSRTNGEDTIEHIEYFLKIVDRIDLPNVHYERLRLAIFPISLVRNAKRKTHEDYERKMNNEVGEPWSKDGVPYEICDHICKPFHFKNGITKWPTFNSDEDGLCNDEELSEMVQVGYMTYFQHYEWYDELTDSSLKEEALK</sequence>